<reference evidence="7 8" key="1">
    <citation type="submission" date="2018-04" db="EMBL/GenBank/DDBJ databases">
        <title>Genomic Encyclopedia of Type Strains, Phase IV (KMG-IV): sequencing the most valuable type-strain genomes for metagenomic binning, comparative biology and taxonomic classification.</title>
        <authorList>
            <person name="Goeker M."/>
        </authorList>
    </citation>
    <scope>NUCLEOTIDE SEQUENCE [LARGE SCALE GENOMIC DNA]</scope>
    <source>
        <strain evidence="7 8">DSM 10065</strain>
    </source>
</reference>
<keyword evidence="4 6" id="KW-1133">Transmembrane helix</keyword>
<dbReference type="PANTHER" id="PTHR30482:SF17">
    <property type="entry name" value="ABC TRANSPORTER ATP-BINDING PROTEIN"/>
    <property type="match status" value="1"/>
</dbReference>
<comment type="caution">
    <text evidence="7">The sequence shown here is derived from an EMBL/GenBank/DDBJ whole genome shotgun (WGS) entry which is preliminary data.</text>
</comment>
<dbReference type="RefSeq" id="WP_017524921.1">
    <property type="nucleotide sequence ID" value="NZ_JACCEX010000002.1"/>
</dbReference>
<accession>A0A2U1CNA3</accession>
<dbReference type="AlphaFoldDB" id="A0A2U1CNA3"/>
<dbReference type="GO" id="GO:0005886">
    <property type="term" value="C:plasma membrane"/>
    <property type="evidence" value="ECO:0007669"/>
    <property type="project" value="UniProtKB-SubCell"/>
</dbReference>
<evidence type="ECO:0000256" key="1">
    <source>
        <dbReference type="ARBA" id="ARBA00004651"/>
    </source>
</evidence>
<dbReference type="EMBL" id="QEKO01000002">
    <property type="protein sequence ID" value="PVY62490.1"/>
    <property type="molecule type" value="Genomic_DNA"/>
</dbReference>
<keyword evidence="3 6" id="KW-0812">Transmembrane</keyword>
<dbReference type="Pfam" id="PF02653">
    <property type="entry name" value="BPD_transp_2"/>
    <property type="match status" value="1"/>
</dbReference>
<feature type="transmembrane region" description="Helical" evidence="6">
    <location>
        <begin position="170"/>
        <end position="197"/>
    </location>
</feature>
<gene>
    <name evidence="7" type="ORF">C7440_1984</name>
</gene>
<dbReference type="CDD" id="cd06581">
    <property type="entry name" value="TM_PBP1_LivM_like"/>
    <property type="match status" value="1"/>
</dbReference>
<dbReference type="InterPro" id="IPR001851">
    <property type="entry name" value="ABC_transp_permease"/>
</dbReference>
<dbReference type="InterPro" id="IPR043428">
    <property type="entry name" value="LivM-like"/>
</dbReference>
<comment type="subcellular location">
    <subcellularLocation>
        <location evidence="1">Cell membrane</location>
        <topology evidence="1">Multi-pass membrane protein</topology>
    </subcellularLocation>
</comment>
<dbReference type="PANTHER" id="PTHR30482">
    <property type="entry name" value="HIGH-AFFINITY BRANCHED-CHAIN AMINO ACID TRANSPORT SYSTEM PERMEASE"/>
    <property type="match status" value="1"/>
</dbReference>
<dbReference type="GO" id="GO:0015658">
    <property type="term" value="F:branched-chain amino acid transmembrane transporter activity"/>
    <property type="evidence" value="ECO:0007669"/>
    <property type="project" value="InterPro"/>
</dbReference>
<feature type="transmembrane region" description="Helical" evidence="6">
    <location>
        <begin position="292"/>
        <end position="315"/>
    </location>
</feature>
<evidence type="ECO:0000256" key="5">
    <source>
        <dbReference type="ARBA" id="ARBA00023136"/>
    </source>
</evidence>
<protein>
    <submittedName>
        <fullName evidence="7">Branched-chain amino acid transport system permease protein</fullName>
    </submittedName>
</protein>
<feature type="transmembrane region" description="Helical" evidence="6">
    <location>
        <begin position="147"/>
        <end position="164"/>
    </location>
</feature>
<feature type="transmembrane region" description="Helical" evidence="6">
    <location>
        <begin position="20"/>
        <end position="38"/>
    </location>
</feature>
<proteinExistence type="predicted"/>
<sequence>MDGQRLKFYLPREPFEITELIPWVLGIAVFFLLPEYLALAARILIFIILVLSLDLIVGYAGVVSLGHGVFFGVGAYAAGIASVSLAIHDPLIQMLIAAACAGLLGLLSGAVVLRGRGLTLIMLTLAVASLVHEAANRATQLTGGADGLTGVVIGPLLGLFRFDMFGKTAYVYSLVVLFMVWLLLRTLCRSPFGASLIGIHQNTMRMHAIGTPVQRQLLFTYTLAAAIAGIAGALLTQTSSFVGLNTLGFELSGEILVMLILGGVGRLYGAFVGPVVFLVAQDYLAKQFPENWYLGIGVLLIVVILYARGGILGLFDLLVKKGVKA</sequence>
<dbReference type="STRING" id="1231391.GCA_000308195_02571"/>
<dbReference type="Proteomes" id="UP000246145">
    <property type="component" value="Unassembled WGS sequence"/>
</dbReference>
<feature type="transmembrane region" description="Helical" evidence="6">
    <location>
        <begin position="218"/>
        <end position="235"/>
    </location>
</feature>
<evidence type="ECO:0000256" key="2">
    <source>
        <dbReference type="ARBA" id="ARBA00022475"/>
    </source>
</evidence>
<evidence type="ECO:0000256" key="4">
    <source>
        <dbReference type="ARBA" id="ARBA00022989"/>
    </source>
</evidence>
<evidence type="ECO:0000256" key="6">
    <source>
        <dbReference type="SAM" id="Phobius"/>
    </source>
</evidence>
<feature type="transmembrane region" description="Helical" evidence="6">
    <location>
        <begin position="43"/>
        <end position="62"/>
    </location>
</feature>
<dbReference type="OrthoDB" id="9814461at2"/>
<name>A0A2U1CNA3_9BURK</name>
<feature type="transmembrane region" description="Helical" evidence="6">
    <location>
        <begin position="94"/>
        <end position="112"/>
    </location>
</feature>
<organism evidence="7 8">
    <name type="scientific">Pusillimonas noertemannii</name>
    <dbReference type="NCBI Taxonomy" id="305977"/>
    <lineage>
        <taxon>Bacteria</taxon>
        <taxon>Pseudomonadati</taxon>
        <taxon>Pseudomonadota</taxon>
        <taxon>Betaproteobacteria</taxon>
        <taxon>Burkholderiales</taxon>
        <taxon>Alcaligenaceae</taxon>
        <taxon>Pusillimonas</taxon>
    </lineage>
</organism>
<evidence type="ECO:0000256" key="3">
    <source>
        <dbReference type="ARBA" id="ARBA00022692"/>
    </source>
</evidence>
<evidence type="ECO:0000313" key="8">
    <source>
        <dbReference type="Proteomes" id="UP000246145"/>
    </source>
</evidence>
<keyword evidence="5 6" id="KW-0472">Membrane</keyword>
<feature type="transmembrane region" description="Helical" evidence="6">
    <location>
        <begin position="68"/>
        <end position="87"/>
    </location>
</feature>
<keyword evidence="8" id="KW-1185">Reference proteome</keyword>
<feature type="transmembrane region" description="Helical" evidence="6">
    <location>
        <begin position="255"/>
        <end position="280"/>
    </location>
</feature>
<keyword evidence="2" id="KW-1003">Cell membrane</keyword>
<evidence type="ECO:0000313" key="7">
    <source>
        <dbReference type="EMBL" id="PVY62490.1"/>
    </source>
</evidence>